<comment type="caution">
    <text evidence="1">The sequence shown here is derived from an EMBL/GenBank/DDBJ whole genome shotgun (WGS) entry which is preliminary data.</text>
</comment>
<accession>A0A1Y2D9T5</accession>
<sequence length="93" mass="10347">MALGFVRPTDLSGVPSLERHRLSIPVTSSFLMVAALLCHQPVRSFVNTSTIQHHRLPARIIPASQSKQADQHLESLLARAEAPPARQPRQFIF</sequence>
<dbReference type="GeneID" id="63769708"/>
<protein>
    <submittedName>
        <fullName evidence="1">Uncharacterized protein</fullName>
    </submittedName>
</protein>
<dbReference type="InParanoid" id="A0A1Y2D9T5"/>
<dbReference type="AlphaFoldDB" id="A0A1Y2D9T5"/>
<organism evidence="1 2">
    <name type="scientific">Pseudomassariella vexata</name>
    <dbReference type="NCBI Taxonomy" id="1141098"/>
    <lineage>
        <taxon>Eukaryota</taxon>
        <taxon>Fungi</taxon>
        <taxon>Dikarya</taxon>
        <taxon>Ascomycota</taxon>
        <taxon>Pezizomycotina</taxon>
        <taxon>Sordariomycetes</taxon>
        <taxon>Xylariomycetidae</taxon>
        <taxon>Amphisphaeriales</taxon>
        <taxon>Pseudomassariaceae</taxon>
        <taxon>Pseudomassariella</taxon>
    </lineage>
</organism>
<reference evidence="1 2" key="1">
    <citation type="submission" date="2016-07" db="EMBL/GenBank/DDBJ databases">
        <title>Pervasive Adenine N6-methylation of Active Genes in Fungi.</title>
        <authorList>
            <consortium name="DOE Joint Genome Institute"/>
            <person name="Mondo S.J."/>
            <person name="Dannebaum R.O."/>
            <person name="Kuo R.C."/>
            <person name="Labutti K."/>
            <person name="Haridas S."/>
            <person name="Kuo A."/>
            <person name="Salamov A."/>
            <person name="Ahrendt S.R."/>
            <person name="Lipzen A."/>
            <person name="Sullivan W."/>
            <person name="Andreopoulos W.B."/>
            <person name="Clum A."/>
            <person name="Lindquist E."/>
            <person name="Daum C."/>
            <person name="Ramamoorthy G.K."/>
            <person name="Gryganskyi A."/>
            <person name="Culley D."/>
            <person name="Magnuson J.K."/>
            <person name="James T.Y."/>
            <person name="O'Malley M.A."/>
            <person name="Stajich J.E."/>
            <person name="Spatafora J.W."/>
            <person name="Visel A."/>
            <person name="Grigoriev I.V."/>
        </authorList>
    </citation>
    <scope>NUCLEOTIDE SEQUENCE [LARGE SCALE GENOMIC DNA]</scope>
    <source>
        <strain evidence="1 2">CBS 129021</strain>
    </source>
</reference>
<evidence type="ECO:0000313" key="2">
    <source>
        <dbReference type="Proteomes" id="UP000193689"/>
    </source>
</evidence>
<evidence type="ECO:0000313" key="1">
    <source>
        <dbReference type="EMBL" id="ORY55435.1"/>
    </source>
</evidence>
<keyword evidence="2" id="KW-1185">Reference proteome</keyword>
<proteinExistence type="predicted"/>
<dbReference type="EMBL" id="MCFJ01000027">
    <property type="protein sequence ID" value="ORY55435.1"/>
    <property type="molecule type" value="Genomic_DNA"/>
</dbReference>
<dbReference type="Proteomes" id="UP000193689">
    <property type="component" value="Unassembled WGS sequence"/>
</dbReference>
<name>A0A1Y2D9T5_9PEZI</name>
<dbReference type="RefSeq" id="XP_040709582.1">
    <property type="nucleotide sequence ID" value="XM_040853496.1"/>
</dbReference>
<gene>
    <name evidence="1" type="ORF">BCR38DRAFT_124030</name>
</gene>